<evidence type="ECO:0000259" key="8">
    <source>
        <dbReference type="PROSITE" id="PS51296"/>
    </source>
</evidence>
<accession>A0A024HH49</accession>
<reference evidence="9 10" key="1">
    <citation type="submission" date="2013-03" db="EMBL/GenBank/DDBJ databases">
        <authorList>
            <person name="Linke B."/>
        </authorList>
    </citation>
    <scope>NUCLEOTIDE SEQUENCE [LARGE SCALE GENOMIC DNA]</scope>
    <source>
        <strain evidence="9 10">B13</strain>
    </source>
</reference>
<protein>
    <recommendedName>
        <fullName evidence="8">Rieske domain-containing protein</fullName>
    </recommendedName>
</protein>
<evidence type="ECO:0000256" key="1">
    <source>
        <dbReference type="ARBA" id="ARBA00022714"/>
    </source>
</evidence>
<keyword evidence="3" id="KW-0058">Aromatic hydrocarbons catabolism</keyword>
<dbReference type="PROSITE" id="PS51296">
    <property type="entry name" value="RIESKE"/>
    <property type="match status" value="1"/>
</dbReference>
<evidence type="ECO:0000256" key="3">
    <source>
        <dbReference type="ARBA" id="ARBA00022797"/>
    </source>
</evidence>
<dbReference type="GO" id="GO:0051537">
    <property type="term" value="F:2 iron, 2 sulfur cluster binding"/>
    <property type="evidence" value="ECO:0007669"/>
    <property type="project" value="UniProtKB-KW"/>
</dbReference>
<dbReference type="PANTHER" id="PTHR21496:SF0">
    <property type="entry name" value="RIESKE DOMAIN-CONTAINING PROTEIN"/>
    <property type="match status" value="1"/>
</dbReference>
<feature type="domain" description="Rieske" evidence="8">
    <location>
        <begin position="4"/>
        <end position="99"/>
    </location>
</feature>
<keyword evidence="1" id="KW-0001">2Fe-2S</keyword>
<dbReference type="PATRIC" id="fig|1301098.3.peg.3041"/>
<dbReference type="EMBL" id="HG322950">
    <property type="protein sequence ID" value="CDF84360.1"/>
    <property type="molecule type" value="Genomic_DNA"/>
</dbReference>
<dbReference type="eggNOG" id="COG2146">
    <property type="taxonomic scope" value="Bacteria"/>
</dbReference>
<proteinExistence type="inferred from homology"/>
<dbReference type="AlphaFoldDB" id="A0A024HH49"/>
<evidence type="ECO:0000313" key="9">
    <source>
        <dbReference type="EMBL" id="CDF84360.1"/>
    </source>
</evidence>
<keyword evidence="2" id="KW-0479">Metal-binding</keyword>
<organism evidence="9 10">
    <name type="scientific">Pseudomonas knackmussii (strain DSM 6978 / CCUG 54928 / LMG 23759 / B13)</name>
    <dbReference type="NCBI Taxonomy" id="1301098"/>
    <lineage>
        <taxon>Bacteria</taxon>
        <taxon>Pseudomonadati</taxon>
        <taxon>Pseudomonadota</taxon>
        <taxon>Gammaproteobacteria</taxon>
        <taxon>Pseudomonadales</taxon>
        <taxon>Pseudomonadaceae</taxon>
        <taxon>Pseudomonas</taxon>
    </lineage>
</organism>
<evidence type="ECO:0000256" key="6">
    <source>
        <dbReference type="ARBA" id="ARBA00034078"/>
    </source>
</evidence>
<reference evidence="9 10" key="2">
    <citation type="submission" date="2014-05" db="EMBL/GenBank/DDBJ databases">
        <title>Genome sequence of the 3-chlorobenzoate degrading bacterium Pseudomonas knackmussii B13 shows multiple evidence for horizontal gene transfer.</title>
        <authorList>
            <person name="Miyazaki R."/>
            <person name="Bertelli C."/>
            <person name="Falquet L."/>
            <person name="Robinson-Rechavi M."/>
            <person name="Gharib W."/>
            <person name="Roy S."/>
            <person name="Van der Meer J.R."/>
        </authorList>
    </citation>
    <scope>NUCLEOTIDE SEQUENCE [LARGE SCALE GENOMIC DNA]</scope>
    <source>
        <strain evidence="9 10">B13</strain>
    </source>
</reference>
<dbReference type="Proteomes" id="UP000025241">
    <property type="component" value="Chromosome I"/>
</dbReference>
<dbReference type="InterPro" id="IPR017941">
    <property type="entry name" value="Rieske_2Fe-2S"/>
</dbReference>
<comment type="cofactor">
    <cofactor evidence="6">
        <name>[2Fe-2S] cluster</name>
        <dbReference type="ChEBI" id="CHEBI:190135"/>
    </cofactor>
</comment>
<sequence>MSERFAIAAERLPEPGGRRLFLHGERGLLLFNVAGEFYAIDDGCPHNGASLFSGQLQGRLLQCPAHGLRFDLANGCAAGIKGFGVRRHAIEWDGTTCIVVITDSAPQEISA</sequence>
<evidence type="ECO:0000256" key="2">
    <source>
        <dbReference type="ARBA" id="ARBA00022723"/>
    </source>
</evidence>
<evidence type="ECO:0000256" key="7">
    <source>
        <dbReference type="ARBA" id="ARBA00038001"/>
    </source>
</evidence>
<name>A0A024HH49_PSEKB</name>
<dbReference type="OrthoDB" id="9800167at2"/>
<keyword evidence="4" id="KW-0408">Iron</keyword>
<dbReference type="Pfam" id="PF00355">
    <property type="entry name" value="Rieske"/>
    <property type="match status" value="1"/>
</dbReference>
<dbReference type="STRING" id="1301098.PKB_3013"/>
<dbReference type="GO" id="GO:0046872">
    <property type="term" value="F:metal ion binding"/>
    <property type="evidence" value="ECO:0007669"/>
    <property type="project" value="UniProtKB-KW"/>
</dbReference>
<dbReference type="KEGG" id="pkc:PKB_3013"/>
<evidence type="ECO:0000256" key="4">
    <source>
        <dbReference type="ARBA" id="ARBA00023004"/>
    </source>
</evidence>
<keyword evidence="10" id="KW-1185">Reference proteome</keyword>
<evidence type="ECO:0000256" key="5">
    <source>
        <dbReference type="ARBA" id="ARBA00023014"/>
    </source>
</evidence>
<dbReference type="RefSeq" id="WP_043252876.1">
    <property type="nucleotide sequence ID" value="NZ_HG322950.1"/>
</dbReference>
<dbReference type="Gene3D" id="2.102.10.10">
    <property type="entry name" value="Rieske [2Fe-2S] iron-sulphur domain"/>
    <property type="match status" value="1"/>
</dbReference>
<dbReference type="HOGENOM" id="CLU_055690_5_0_6"/>
<comment type="similarity">
    <text evidence="7">Belongs to the bacterial ring-hydroxylating dioxygenase ferredoxin component family.</text>
</comment>
<gene>
    <name evidence="9" type="ORF">PKB_3013</name>
</gene>
<keyword evidence="5" id="KW-0411">Iron-sulfur</keyword>
<dbReference type="InterPro" id="IPR036922">
    <property type="entry name" value="Rieske_2Fe-2S_sf"/>
</dbReference>
<dbReference type="PANTHER" id="PTHR21496">
    <property type="entry name" value="FERREDOXIN-RELATED"/>
    <property type="match status" value="1"/>
</dbReference>
<dbReference type="SUPFAM" id="SSF50022">
    <property type="entry name" value="ISP domain"/>
    <property type="match status" value="1"/>
</dbReference>
<evidence type="ECO:0000313" key="10">
    <source>
        <dbReference type="Proteomes" id="UP000025241"/>
    </source>
</evidence>